<feature type="compositionally biased region" description="Basic and acidic residues" evidence="1">
    <location>
        <begin position="207"/>
        <end position="217"/>
    </location>
</feature>
<organism evidence="2 3">
    <name type="scientific">Myodes glareolus</name>
    <name type="common">Bank vole</name>
    <name type="synonym">Clethrionomys glareolus</name>
    <dbReference type="NCBI Taxonomy" id="447135"/>
    <lineage>
        <taxon>Eukaryota</taxon>
        <taxon>Metazoa</taxon>
        <taxon>Chordata</taxon>
        <taxon>Craniata</taxon>
        <taxon>Vertebrata</taxon>
        <taxon>Euteleostomi</taxon>
        <taxon>Mammalia</taxon>
        <taxon>Eutheria</taxon>
        <taxon>Euarchontoglires</taxon>
        <taxon>Glires</taxon>
        <taxon>Rodentia</taxon>
        <taxon>Myomorpha</taxon>
        <taxon>Muroidea</taxon>
        <taxon>Cricetidae</taxon>
        <taxon>Arvicolinae</taxon>
        <taxon>Myodes</taxon>
    </lineage>
</organism>
<evidence type="ECO:0000256" key="1">
    <source>
        <dbReference type="SAM" id="MobiDB-lite"/>
    </source>
</evidence>
<feature type="compositionally biased region" description="Acidic residues" evidence="1">
    <location>
        <begin position="218"/>
        <end position="230"/>
    </location>
</feature>
<feature type="region of interest" description="Disordered" evidence="1">
    <location>
        <begin position="181"/>
        <end position="230"/>
    </location>
</feature>
<dbReference type="AlphaFoldDB" id="A0AAW0H919"/>
<dbReference type="Proteomes" id="UP001488838">
    <property type="component" value="Unassembled WGS sequence"/>
</dbReference>
<sequence length="313" mass="35297">MTFISRHTKRSWLPVAPTLECLHEPSAQYCTAESQQHENKRSFLCLGKIMTAHSSFEQFKVAMNYLQLNHVPDCLEDVRDTDCSRSKCSSSASSKQNSKMIFGVRMYEDIMARNGTEASSCEKLLAEHVLTCTNRHSYQSTARAYHRIVDIRDGKDSNIKVELGFFQNIFCKNKYREDASQAPDDSALTPGSRKGTVESGMAADEMNNIKDADKDCNESTDNDELEDEPEEPFCQCYVEEDVGLKKHSPGKEDADNASCELYGLSITEEDLSSHYLAKHIENICVCGECGQILDKGRQHQEHSEMWRTSGSDD</sequence>
<comment type="caution">
    <text evidence="2">The sequence shown here is derived from an EMBL/GenBank/DDBJ whole genome shotgun (WGS) entry which is preliminary data.</text>
</comment>
<keyword evidence="3" id="KW-1185">Reference proteome</keyword>
<accession>A0AAW0H919</accession>
<evidence type="ECO:0000313" key="3">
    <source>
        <dbReference type="Proteomes" id="UP001488838"/>
    </source>
</evidence>
<protein>
    <submittedName>
        <fullName evidence="2">Uncharacterized protein</fullName>
    </submittedName>
</protein>
<reference evidence="2 3" key="1">
    <citation type="journal article" date="2023" name="bioRxiv">
        <title>Conserved and derived expression patterns and positive selection on dental genes reveal complex evolutionary context of ever-growing rodent molars.</title>
        <authorList>
            <person name="Calamari Z.T."/>
            <person name="Song A."/>
            <person name="Cohen E."/>
            <person name="Akter M."/>
            <person name="Roy R.D."/>
            <person name="Hallikas O."/>
            <person name="Christensen M.M."/>
            <person name="Li P."/>
            <person name="Marangoni P."/>
            <person name="Jernvall J."/>
            <person name="Klein O.D."/>
        </authorList>
    </citation>
    <scope>NUCLEOTIDE SEQUENCE [LARGE SCALE GENOMIC DNA]</scope>
    <source>
        <strain evidence="2">V071</strain>
    </source>
</reference>
<name>A0AAW0H919_MYOGA</name>
<gene>
    <name evidence="2" type="ORF">U0070_000767</name>
</gene>
<proteinExistence type="predicted"/>
<evidence type="ECO:0000313" key="2">
    <source>
        <dbReference type="EMBL" id="KAK7799209.1"/>
    </source>
</evidence>
<dbReference type="EMBL" id="JBBHLL010000632">
    <property type="protein sequence ID" value="KAK7799209.1"/>
    <property type="molecule type" value="Genomic_DNA"/>
</dbReference>